<proteinExistence type="predicted"/>
<organism evidence="3 4">
    <name type="scientific">Sphaerimonospora thailandensis</name>
    <dbReference type="NCBI Taxonomy" id="795644"/>
    <lineage>
        <taxon>Bacteria</taxon>
        <taxon>Bacillati</taxon>
        <taxon>Actinomycetota</taxon>
        <taxon>Actinomycetes</taxon>
        <taxon>Streptosporangiales</taxon>
        <taxon>Streptosporangiaceae</taxon>
        <taxon>Sphaerimonospora</taxon>
    </lineage>
</organism>
<evidence type="ECO:0000313" key="4">
    <source>
        <dbReference type="Proteomes" id="UP000610966"/>
    </source>
</evidence>
<reference evidence="3" key="1">
    <citation type="submission" date="2021-01" db="EMBL/GenBank/DDBJ databases">
        <title>Whole genome shotgun sequence of Sphaerimonospora thailandensis NBRC 107569.</title>
        <authorList>
            <person name="Komaki H."/>
            <person name="Tamura T."/>
        </authorList>
    </citation>
    <scope>NUCLEOTIDE SEQUENCE</scope>
    <source>
        <strain evidence="3">NBRC 107569</strain>
    </source>
</reference>
<evidence type="ECO:0000256" key="2">
    <source>
        <dbReference type="SAM" id="SignalP"/>
    </source>
</evidence>
<evidence type="ECO:0000256" key="1">
    <source>
        <dbReference type="SAM" id="MobiDB-lite"/>
    </source>
</evidence>
<evidence type="ECO:0000313" key="3">
    <source>
        <dbReference type="EMBL" id="GIH72969.1"/>
    </source>
</evidence>
<sequence>MGSWARAAAVSAAMVGAAEAAVTAVSEVVVMVTAASTATTPDLFLGFTLGDSSAWGVKSPKERTGPQADTKSAYGIPSNFL</sequence>
<evidence type="ECO:0008006" key="5">
    <source>
        <dbReference type="Google" id="ProtNLM"/>
    </source>
</evidence>
<comment type="caution">
    <text evidence="3">The sequence shown here is derived from an EMBL/GenBank/DDBJ whole genome shotgun (WGS) entry which is preliminary data.</text>
</comment>
<feature type="chain" id="PRO_5038885579" description="Secreted protein" evidence="2">
    <location>
        <begin position="21"/>
        <end position="81"/>
    </location>
</feature>
<keyword evidence="4" id="KW-1185">Reference proteome</keyword>
<dbReference type="EMBL" id="BOOG01000068">
    <property type="protein sequence ID" value="GIH72969.1"/>
    <property type="molecule type" value="Genomic_DNA"/>
</dbReference>
<dbReference type="AlphaFoldDB" id="A0A8J3RFU3"/>
<name>A0A8J3RFU3_9ACTN</name>
<gene>
    <name evidence="3" type="ORF">Mth01_52220</name>
</gene>
<feature type="signal peptide" evidence="2">
    <location>
        <begin position="1"/>
        <end position="20"/>
    </location>
</feature>
<accession>A0A8J3RFU3</accession>
<feature type="region of interest" description="Disordered" evidence="1">
    <location>
        <begin position="57"/>
        <end position="81"/>
    </location>
</feature>
<keyword evidence="2" id="KW-0732">Signal</keyword>
<dbReference type="Proteomes" id="UP000610966">
    <property type="component" value="Unassembled WGS sequence"/>
</dbReference>
<protein>
    <recommendedName>
        <fullName evidence="5">Secreted protein</fullName>
    </recommendedName>
</protein>